<dbReference type="GeneID" id="95524758"/>
<accession>A0A2Z5JPK3</accession>
<name>A0A2Z5JPK3_STRAR</name>
<proteinExistence type="predicted"/>
<dbReference type="EMBL" id="CP027306">
    <property type="protein sequence ID" value="AXE82312.1"/>
    <property type="molecule type" value="Genomic_DNA"/>
</dbReference>
<dbReference type="Proteomes" id="UP000252698">
    <property type="component" value="Chromosome"/>
</dbReference>
<evidence type="ECO:0000313" key="1">
    <source>
        <dbReference type="EMBL" id="AXE82312.1"/>
    </source>
</evidence>
<dbReference type="Pfam" id="PF19561">
    <property type="entry name" value="DUF6083"/>
    <property type="match status" value="1"/>
</dbReference>
<gene>
    <name evidence="1" type="ORF">C5746_41895</name>
</gene>
<evidence type="ECO:0000313" key="2">
    <source>
        <dbReference type="Proteomes" id="UP000252698"/>
    </source>
</evidence>
<dbReference type="KEGG" id="sata:C5746_41895"/>
<organism evidence="1 2">
    <name type="scientific">Streptomyces atratus</name>
    <dbReference type="NCBI Taxonomy" id="1893"/>
    <lineage>
        <taxon>Bacteria</taxon>
        <taxon>Bacillati</taxon>
        <taxon>Actinomycetota</taxon>
        <taxon>Actinomycetes</taxon>
        <taxon>Kitasatosporales</taxon>
        <taxon>Streptomycetaceae</taxon>
        <taxon>Streptomyces</taxon>
    </lineage>
</organism>
<dbReference type="RefSeq" id="WP_114248694.1">
    <property type="nucleotide sequence ID" value="NZ_CP027306.1"/>
</dbReference>
<dbReference type="AlphaFoldDB" id="A0A2Z5JPK3"/>
<sequence>MGDTENTTPVPDRPDDALQAALEGATAPPPPAAPDCSFCDLPQDRYPTHYEGHWVLLEPRIVVPAHTVPPRRRWVITSDGAAMNLWDAEPLPGAQCRIAHRMVCPYLPREDPPLWATALRQENERRAQRLFNLPDDWDLPETG</sequence>
<reference evidence="1 2" key="1">
    <citation type="journal article" date="2018" name="Front. Microbiol.">
        <title>Genome Sequencing of Streptomyces atratus SCSIOZH16 and Activation Production of Nocardamine via Metabolic Engineering.</title>
        <authorList>
            <person name="Li Y."/>
            <person name="Zhang C."/>
            <person name="Liu C."/>
            <person name="Ju J."/>
            <person name="Ma J."/>
        </authorList>
    </citation>
    <scope>NUCLEOTIDE SEQUENCE [LARGE SCALE GENOMIC DNA]</scope>
    <source>
        <strain evidence="1 2">SCSIO_ZH16</strain>
    </source>
</reference>
<dbReference type="InterPro" id="IPR045729">
    <property type="entry name" value="DUF6083"/>
</dbReference>
<protein>
    <submittedName>
        <fullName evidence="1">Uncharacterized protein</fullName>
    </submittedName>
</protein>